<keyword evidence="2" id="KW-0413">Isomerase</keyword>
<dbReference type="Pfam" id="PF02567">
    <property type="entry name" value="PhzC-PhzF"/>
    <property type="match status" value="2"/>
</dbReference>
<evidence type="ECO:0000256" key="2">
    <source>
        <dbReference type="ARBA" id="ARBA00023235"/>
    </source>
</evidence>
<dbReference type="PANTHER" id="PTHR13774">
    <property type="entry name" value="PHENAZINE BIOSYNTHESIS PROTEIN"/>
    <property type="match status" value="1"/>
</dbReference>
<proteinExistence type="inferred from homology"/>
<dbReference type="GO" id="GO:0016853">
    <property type="term" value="F:isomerase activity"/>
    <property type="evidence" value="ECO:0007669"/>
    <property type="project" value="UniProtKB-KW"/>
</dbReference>
<evidence type="ECO:0000313" key="4">
    <source>
        <dbReference type="Proteomes" id="UP000594261"/>
    </source>
</evidence>
<dbReference type="InterPro" id="IPR003719">
    <property type="entry name" value="Phenazine_PhzF-like"/>
</dbReference>
<dbReference type="OMA" id="DFPAQYP"/>
<dbReference type="GO" id="GO:0005737">
    <property type="term" value="C:cytoplasm"/>
    <property type="evidence" value="ECO:0007669"/>
    <property type="project" value="TreeGrafter"/>
</dbReference>
<dbReference type="SUPFAM" id="SSF54506">
    <property type="entry name" value="Diaminopimelate epimerase-like"/>
    <property type="match status" value="1"/>
</dbReference>
<dbReference type="Gene3D" id="3.10.310.10">
    <property type="entry name" value="Diaminopimelate Epimerase, Chain A, domain 1"/>
    <property type="match status" value="2"/>
</dbReference>
<accession>A0A7N2N3U2</accession>
<comment type="similarity">
    <text evidence="1">Belongs to the PhzF family.</text>
</comment>
<organism evidence="3 4">
    <name type="scientific">Quercus lobata</name>
    <name type="common">Valley oak</name>
    <dbReference type="NCBI Taxonomy" id="97700"/>
    <lineage>
        <taxon>Eukaryota</taxon>
        <taxon>Viridiplantae</taxon>
        <taxon>Streptophyta</taxon>
        <taxon>Embryophyta</taxon>
        <taxon>Tracheophyta</taxon>
        <taxon>Spermatophyta</taxon>
        <taxon>Magnoliopsida</taxon>
        <taxon>eudicotyledons</taxon>
        <taxon>Gunneridae</taxon>
        <taxon>Pentapetalae</taxon>
        <taxon>rosids</taxon>
        <taxon>fabids</taxon>
        <taxon>Fagales</taxon>
        <taxon>Fagaceae</taxon>
        <taxon>Quercus</taxon>
    </lineage>
</organism>
<dbReference type="EnsemblPlants" id="QL12p022222:mrna">
    <property type="protein sequence ID" value="QL12p022222:mrna"/>
    <property type="gene ID" value="QL12p022222"/>
</dbReference>
<dbReference type="Gramene" id="QL12p022222:mrna">
    <property type="protein sequence ID" value="QL12p022222:mrna"/>
    <property type="gene ID" value="QL12p022222"/>
</dbReference>
<keyword evidence="4" id="KW-1185">Reference proteome</keyword>
<name>A0A7N2N3U2_QUELO</name>
<protein>
    <submittedName>
        <fullName evidence="3">Uncharacterized protein</fullName>
    </submittedName>
</protein>
<dbReference type="InParanoid" id="A0A7N2N3U2"/>
<evidence type="ECO:0000256" key="1">
    <source>
        <dbReference type="ARBA" id="ARBA00008270"/>
    </source>
</evidence>
<reference evidence="3" key="2">
    <citation type="submission" date="2021-01" db="UniProtKB">
        <authorList>
            <consortium name="EnsemblPlants"/>
        </authorList>
    </citation>
    <scope>IDENTIFICATION</scope>
</reference>
<sequence>MVELCGHATLAAAHALFSSGLVNSNIIEFVTLSGILTAKKFQETKASNSSDIQNGESQECFLIELDFLTVPTIDFNSEEISSISSALNGASVIDIKKTSSLDALFVVLPSGESVVETRPSLMLYVNVPERESLFQGLLPQGLGLIFTVDSLPQNWVPMSDISYLFGTQKICITSTRLFPRKDPVCGSAHCALAPYWSKKLGKCDFVAFAASPRSGVLNIHLDEQNQRVLLRGKAVTVMEGSLLV</sequence>
<reference evidence="3 4" key="1">
    <citation type="journal article" date="2016" name="G3 (Bethesda)">
        <title>First Draft Assembly and Annotation of the Genome of a California Endemic Oak Quercus lobata Nee (Fagaceae).</title>
        <authorList>
            <person name="Sork V.L."/>
            <person name="Fitz-Gibbon S.T."/>
            <person name="Puiu D."/>
            <person name="Crepeau M."/>
            <person name="Gugger P.F."/>
            <person name="Sherman R."/>
            <person name="Stevens K."/>
            <person name="Langley C.H."/>
            <person name="Pellegrini M."/>
            <person name="Salzberg S.L."/>
        </authorList>
    </citation>
    <scope>NUCLEOTIDE SEQUENCE [LARGE SCALE GENOMIC DNA]</scope>
    <source>
        <strain evidence="3 4">cv. SW786</strain>
    </source>
</reference>
<dbReference type="Proteomes" id="UP000594261">
    <property type="component" value="Chromosome 12"/>
</dbReference>
<dbReference type="EMBL" id="LRBV02000012">
    <property type="status" value="NOT_ANNOTATED_CDS"/>
    <property type="molecule type" value="Genomic_DNA"/>
</dbReference>
<dbReference type="PANTHER" id="PTHR13774:SF17">
    <property type="entry name" value="PHENAZINE BIOSYNTHESIS-LIKE DOMAIN-CONTAINING PROTEIN"/>
    <property type="match status" value="1"/>
</dbReference>
<evidence type="ECO:0000313" key="3">
    <source>
        <dbReference type="EnsemblPlants" id="QL12p022222:mrna"/>
    </source>
</evidence>
<dbReference type="AlphaFoldDB" id="A0A7N2N3U2"/>